<dbReference type="EMBL" id="DSTX01000005">
    <property type="protein sequence ID" value="HFK20410.1"/>
    <property type="molecule type" value="Genomic_DNA"/>
</dbReference>
<feature type="domain" description="TsaA-like" evidence="3">
    <location>
        <begin position="29"/>
        <end position="168"/>
    </location>
</feature>
<evidence type="ECO:0000259" key="3">
    <source>
        <dbReference type="PROSITE" id="PS51668"/>
    </source>
</evidence>
<dbReference type="GO" id="GO:0032259">
    <property type="term" value="P:methylation"/>
    <property type="evidence" value="ECO:0007669"/>
    <property type="project" value="UniProtKB-KW"/>
</dbReference>
<dbReference type="AlphaFoldDB" id="A0A7C3IX69"/>
<sequence>MNVTGAELESLKAHVLKYEIEDNGQVFPLRPIGQVRVEYEDEAVKDSVNGVSGTVEVFGQFADGLEGLEGFSHLTLVAYLSKVSENQRKILKVKPKWLIKLGADPEKVPSVGVFGTHSPHRPNPIGVTVVKLVRRDGNLLQVEGLDLFDGTPVIDIKPFVKEHDAEETKTPAWYTEMIERAKSKYGNDF</sequence>
<dbReference type="NCBIfam" id="TIGR00104">
    <property type="entry name" value="tRNA_TsaA"/>
    <property type="match status" value="1"/>
</dbReference>
<dbReference type="PANTHER" id="PTHR12818">
    <property type="entry name" value="TRNA (ADENINE(37)-N6)-METHYLTRANSFERASE"/>
    <property type="match status" value="1"/>
</dbReference>
<keyword evidence="4" id="KW-0489">Methyltransferase</keyword>
<dbReference type="InterPro" id="IPR040372">
    <property type="entry name" value="YaeB-like"/>
</dbReference>
<dbReference type="InterPro" id="IPR036414">
    <property type="entry name" value="YaeB_N_sf"/>
</dbReference>
<comment type="caution">
    <text evidence="4">The sequence shown here is derived from an EMBL/GenBank/DDBJ whole genome shotgun (WGS) entry which is preliminary data.</text>
</comment>
<dbReference type="Pfam" id="PF01980">
    <property type="entry name" value="TrmO_N"/>
    <property type="match status" value="1"/>
</dbReference>
<organism evidence="4">
    <name type="scientific">Candidatus Methanomethylicus mesodigestus</name>
    <dbReference type="NCBI Taxonomy" id="1867258"/>
    <lineage>
        <taxon>Archaea</taxon>
        <taxon>Thermoproteota</taxon>
        <taxon>Methanosuratincolia</taxon>
        <taxon>Candidatus Methanomethylicales</taxon>
        <taxon>Candidatus Methanomethylicaceae</taxon>
        <taxon>Candidatus Methanomethylicus</taxon>
    </lineage>
</organism>
<dbReference type="Gene3D" id="2.40.30.70">
    <property type="entry name" value="YaeB-like"/>
    <property type="match status" value="1"/>
</dbReference>
<dbReference type="InterPro" id="IPR036413">
    <property type="entry name" value="YaeB-like_sf"/>
</dbReference>
<comment type="similarity">
    <text evidence="2">Belongs to the tRNA methyltransferase O family.</text>
</comment>
<dbReference type="CDD" id="cd09281">
    <property type="entry name" value="UPF0066"/>
    <property type="match status" value="1"/>
</dbReference>
<keyword evidence="1" id="KW-0949">S-adenosyl-L-methionine</keyword>
<name>A0A7C3IX69_9CREN</name>
<dbReference type="SUPFAM" id="SSF118196">
    <property type="entry name" value="YaeB-like"/>
    <property type="match status" value="1"/>
</dbReference>
<dbReference type="PROSITE" id="PS51668">
    <property type="entry name" value="TSAA_2"/>
    <property type="match status" value="1"/>
</dbReference>
<dbReference type="InterPro" id="IPR023370">
    <property type="entry name" value="TrmO-like_N"/>
</dbReference>
<evidence type="ECO:0000256" key="1">
    <source>
        <dbReference type="ARBA" id="ARBA00022691"/>
    </source>
</evidence>
<proteinExistence type="inferred from homology"/>
<gene>
    <name evidence="4" type="primary">tsaA</name>
    <name evidence="4" type="ORF">ENS19_03925</name>
</gene>
<dbReference type="GO" id="GO:0008168">
    <property type="term" value="F:methyltransferase activity"/>
    <property type="evidence" value="ECO:0007669"/>
    <property type="project" value="UniProtKB-KW"/>
</dbReference>
<accession>A0A7C3IX69</accession>
<evidence type="ECO:0000256" key="2">
    <source>
        <dbReference type="ARBA" id="ARBA00033753"/>
    </source>
</evidence>
<keyword evidence="4" id="KW-0808">Transferase</keyword>
<protein>
    <submittedName>
        <fullName evidence="4">tRNA (N6-threonylcarbamoyladenosine(37)-N6)-methyltransferase TrmO</fullName>
    </submittedName>
</protein>
<reference evidence="4" key="1">
    <citation type="journal article" date="2020" name="mSystems">
        <title>Genome- and Community-Level Interaction Insights into Carbon Utilization and Element Cycling Functions of Hydrothermarchaeota in Hydrothermal Sediment.</title>
        <authorList>
            <person name="Zhou Z."/>
            <person name="Liu Y."/>
            <person name="Xu W."/>
            <person name="Pan J."/>
            <person name="Luo Z.H."/>
            <person name="Li M."/>
        </authorList>
    </citation>
    <scope>NUCLEOTIDE SEQUENCE [LARGE SCALE GENOMIC DNA]</scope>
    <source>
        <strain evidence="4">SpSt-468</strain>
    </source>
</reference>
<dbReference type="PANTHER" id="PTHR12818:SF0">
    <property type="entry name" value="TRNA (ADENINE(37)-N6)-METHYLTRANSFERASE"/>
    <property type="match status" value="1"/>
</dbReference>
<evidence type="ECO:0000313" key="4">
    <source>
        <dbReference type="EMBL" id="HFK20410.1"/>
    </source>
</evidence>